<sequence>MHGRPVTSPSAPPQSADAAAPQAIDALIARWRHAGCTLTPRARVQAALDATKKLGMLAQEDGTYWLQGVTELLRVLKCIYKKLAFTN</sequence>
<dbReference type="STRING" id="1134435.AC731_005720"/>
<protein>
    <submittedName>
        <fullName evidence="1">Uncharacterized protein</fullName>
    </submittedName>
</protein>
<evidence type="ECO:0000313" key="1">
    <source>
        <dbReference type="EMBL" id="AMO36476.1"/>
    </source>
</evidence>
<accession>A0A127K3E6</accession>
<dbReference type="AlphaFoldDB" id="A0A127K3E6"/>
<dbReference type="Proteomes" id="UP000036902">
    <property type="component" value="Chromosome"/>
</dbReference>
<gene>
    <name evidence="1" type="ORF">AC731_005720</name>
</gene>
<dbReference type="KEGG" id="thu:AC731_005720"/>
<organism evidence="1 2">
    <name type="scientific">Thauera humireducens</name>
    <dbReference type="NCBI Taxonomy" id="1134435"/>
    <lineage>
        <taxon>Bacteria</taxon>
        <taxon>Pseudomonadati</taxon>
        <taxon>Pseudomonadota</taxon>
        <taxon>Betaproteobacteria</taxon>
        <taxon>Rhodocyclales</taxon>
        <taxon>Zoogloeaceae</taxon>
        <taxon>Thauera</taxon>
    </lineage>
</organism>
<reference evidence="2" key="1">
    <citation type="submission" date="2016-03" db="EMBL/GenBank/DDBJ databases">
        <authorList>
            <person name="Ma C."/>
            <person name="Zhou S."/>
            <person name="Yang G."/>
        </authorList>
    </citation>
    <scope>NUCLEOTIDE SEQUENCE [LARGE SCALE GENOMIC DNA]</scope>
    <source>
        <strain evidence="2">SgZ-1</strain>
    </source>
</reference>
<evidence type="ECO:0000313" key="2">
    <source>
        <dbReference type="Proteomes" id="UP000036902"/>
    </source>
</evidence>
<name>A0A127K3E6_9RHOO</name>
<proteinExistence type="predicted"/>
<dbReference type="EMBL" id="CP014646">
    <property type="protein sequence ID" value="AMO36476.1"/>
    <property type="molecule type" value="Genomic_DNA"/>
</dbReference>
<keyword evidence="2" id="KW-1185">Reference proteome</keyword>